<dbReference type="GO" id="GO:0016747">
    <property type="term" value="F:acyltransferase activity, transferring groups other than amino-acyl groups"/>
    <property type="evidence" value="ECO:0007669"/>
    <property type="project" value="InterPro"/>
</dbReference>
<evidence type="ECO:0000313" key="3">
    <source>
        <dbReference type="Proteomes" id="UP000737113"/>
    </source>
</evidence>
<dbReference type="CDD" id="cd04301">
    <property type="entry name" value="NAT_SF"/>
    <property type="match status" value="1"/>
</dbReference>
<dbReference type="RefSeq" id="WP_169564413.1">
    <property type="nucleotide sequence ID" value="NZ_JAAXYH010000007.1"/>
</dbReference>
<dbReference type="InterPro" id="IPR000182">
    <property type="entry name" value="GNAT_dom"/>
</dbReference>
<proteinExistence type="predicted"/>
<protein>
    <submittedName>
        <fullName evidence="2">GNAT family N-acetyltransferase</fullName>
    </submittedName>
</protein>
<dbReference type="Gene3D" id="3.40.630.30">
    <property type="match status" value="1"/>
</dbReference>
<evidence type="ECO:0000259" key="1">
    <source>
        <dbReference type="PROSITE" id="PS51186"/>
    </source>
</evidence>
<organism evidence="2 3">
    <name type="scientific">Shewanella salipaludis</name>
    <dbReference type="NCBI Taxonomy" id="2723052"/>
    <lineage>
        <taxon>Bacteria</taxon>
        <taxon>Pseudomonadati</taxon>
        <taxon>Pseudomonadota</taxon>
        <taxon>Gammaproteobacteria</taxon>
        <taxon>Alteromonadales</taxon>
        <taxon>Shewanellaceae</taxon>
        <taxon>Shewanella</taxon>
    </lineage>
</organism>
<keyword evidence="3" id="KW-1185">Reference proteome</keyword>
<dbReference type="InterPro" id="IPR016181">
    <property type="entry name" value="Acyl_CoA_acyltransferase"/>
</dbReference>
<dbReference type="Pfam" id="PF00583">
    <property type="entry name" value="Acetyltransf_1"/>
    <property type="match status" value="1"/>
</dbReference>
<evidence type="ECO:0000313" key="2">
    <source>
        <dbReference type="EMBL" id="NMH65680.1"/>
    </source>
</evidence>
<sequence length="188" mass="20474">MIRPLSPGDFDRVIALGELVHGAGYMTLAELDKIYHQGIKHGVNASFVATTGDYDEALIGFRLTYAPGQWQLDPWCSPESWGIAPERVCYFKSNTLAPAARGQGLGGRLLAASIAAAMSQGAEAGVTQLWKESPNNAAVRYFTKAGGRLIKEHPSRWNQALDNPDYVCVRCGDDCHCTAVEMLLEFGR</sequence>
<dbReference type="AlphaFoldDB" id="A0A972FT40"/>
<gene>
    <name evidence="2" type="ORF">HC757_10935</name>
</gene>
<comment type="caution">
    <text evidence="2">The sequence shown here is derived from an EMBL/GenBank/DDBJ whole genome shotgun (WGS) entry which is preliminary data.</text>
</comment>
<dbReference type="Proteomes" id="UP000737113">
    <property type="component" value="Unassembled WGS sequence"/>
</dbReference>
<name>A0A972FT40_9GAMM</name>
<dbReference type="SUPFAM" id="SSF55729">
    <property type="entry name" value="Acyl-CoA N-acyltransferases (Nat)"/>
    <property type="match status" value="1"/>
</dbReference>
<accession>A0A972FT40</accession>
<reference evidence="2" key="1">
    <citation type="submission" date="2020-04" db="EMBL/GenBank/DDBJ databases">
        <title>Description of Shewanella salipaludis sp. nov., isolated from a salt marsh.</title>
        <authorList>
            <person name="Park S."/>
            <person name="Yoon J.-H."/>
        </authorList>
    </citation>
    <scope>NUCLEOTIDE SEQUENCE</scope>
    <source>
        <strain evidence="2">SHSM-M6</strain>
    </source>
</reference>
<feature type="domain" description="N-acetyltransferase" evidence="1">
    <location>
        <begin position="1"/>
        <end position="162"/>
    </location>
</feature>
<dbReference type="EMBL" id="JAAXYH010000007">
    <property type="protein sequence ID" value="NMH65680.1"/>
    <property type="molecule type" value="Genomic_DNA"/>
</dbReference>
<dbReference type="PROSITE" id="PS51186">
    <property type="entry name" value="GNAT"/>
    <property type="match status" value="1"/>
</dbReference>